<dbReference type="Proteomes" id="UP000224567">
    <property type="component" value="Unassembled WGS sequence"/>
</dbReference>
<dbReference type="AlphaFoldDB" id="A0A2G2WK38"/>
<proteinExistence type="predicted"/>
<gene>
    <name evidence="1" type="ORF">CQW23_14762</name>
</gene>
<keyword evidence="2" id="KW-1185">Reference proteome</keyword>
<accession>A0A2G2WK38</accession>
<organism evidence="1 2">
    <name type="scientific">Capsicum baccatum</name>
    <name type="common">Peruvian pepper</name>
    <dbReference type="NCBI Taxonomy" id="33114"/>
    <lineage>
        <taxon>Eukaryota</taxon>
        <taxon>Viridiplantae</taxon>
        <taxon>Streptophyta</taxon>
        <taxon>Embryophyta</taxon>
        <taxon>Tracheophyta</taxon>
        <taxon>Spermatophyta</taxon>
        <taxon>Magnoliopsida</taxon>
        <taxon>eudicotyledons</taxon>
        <taxon>Gunneridae</taxon>
        <taxon>Pentapetalae</taxon>
        <taxon>asterids</taxon>
        <taxon>lamiids</taxon>
        <taxon>Solanales</taxon>
        <taxon>Solanaceae</taxon>
        <taxon>Solanoideae</taxon>
        <taxon>Capsiceae</taxon>
        <taxon>Capsicum</taxon>
    </lineage>
</organism>
<evidence type="ECO:0000313" key="1">
    <source>
        <dbReference type="EMBL" id="PHT45604.1"/>
    </source>
</evidence>
<reference evidence="2" key="2">
    <citation type="journal article" date="2017" name="J. Anim. Genet.">
        <title>Multiple reference genome sequences of hot pepper reveal the massive evolution of plant disease resistance genes by retroduplication.</title>
        <authorList>
            <person name="Kim S."/>
            <person name="Park J."/>
            <person name="Yeom S.-I."/>
            <person name="Kim Y.-M."/>
            <person name="Seo E."/>
            <person name="Kim K.-T."/>
            <person name="Kim M.-S."/>
            <person name="Lee J.M."/>
            <person name="Cheong K."/>
            <person name="Shin H.-S."/>
            <person name="Kim S.-B."/>
            <person name="Han K."/>
            <person name="Lee J."/>
            <person name="Park M."/>
            <person name="Lee H.-A."/>
            <person name="Lee H.-Y."/>
            <person name="Lee Y."/>
            <person name="Oh S."/>
            <person name="Lee J.H."/>
            <person name="Choi E."/>
            <person name="Choi E."/>
            <person name="Lee S.E."/>
            <person name="Jeon J."/>
            <person name="Kim H."/>
            <person name="Choi G."/>
            <person name="Song H."/>
            <person name="Lee J."/>
            <person name="Lee S.-C."/>
            <person name="Kwon J.-K."/>
            <person name="Lee H.-Y."/>
            <person name="Koo N."/>
            <person name="Hong Y."/>
            <person name="Kim R.W."/>
            <person name="Kang W.-H."/>
            <person name="Huh J.H."/>
            <person name="Kang B.-C."/>
            <person name="Yang T.-J."/>
            <person name="Lee Y.-H."/>
            <person name="Bennetzen J.L."/>
            <person name="Choi D."/>
        </authorList>
    </citation>
    <scope>NUCLEOTIDE SEQUENCE [LARGE SCALE GENOMIC DNA]</scope>
    <source>
        <strain evidence="2">cv. PBC81</strain>
    </source>
</reference>
<sequence>MAVAEVVLVGGNYMGAWEGGPNCWRWKSSTKETSSILLHCNESYDDMVQSIIESRELECKPKNIVIIYLMNGWGKIHPTLINDDRHMSLYMLDVAVDGSRPLLRINIVLGSPTVSLPQPTIDEHDSFEDESLDAHPLDSIDDSMELEDLIFFEEGEKRAN</sequence>
<evidence type="ECO:0000313" key="2">
    <source>
        <dbReference type="Proteomes" id="UP000224567"/>
    </source>
</evidence>
<protein>
    <submittedName>
        <fullName evidence="1">Uncharacterized protein</fullName>
    </submittedName>
</protein>
<dbReference type="EMBL" id="MLFT02000006">
    <property type="protein sequence ID" value="PHT45604.1"/>
    <property type="molecule type" value="Genomic_DNA"/>
</dbReference>
<comment type="caution">
    <text evidence="1">The sequence shown here is derived from an EMBL/GenBank/DDBJ whole genome shotgun (WGS) entry which is preliminary data.</text>
</comment>
<name>A0A2G2WK38_CAPBA</name>
<reference evidence="1 2" key="1">
    <citation type="journal article" date="2017" name="Genome Biol.">
        <title>New reference genome sequences of hot pepper reveal the massive evolution of plant disease-resistance genes by retroduplication.</title>
        <authorList>
            <person name="Kim S."/>
            <person name="Park J."/>
            <person name="Yeom S.I."/>
            <person name="Kim Y.M."/>
            <person name="Seo E."/>
            <person name="Kim K.T."/>
            <person name="Kim M.S."/>
            <person name="Lee J.M."/>
            <person name="Cheong K."/>
            <person name="Shin H.S."/>
            <person name="Kim S.B."/>
            <person name="Han K."/>
            <person name="Lee J."/>
            <person name="Park M."/>
            <person name="Lee H.A."/>
            <person name="Lee H.Y."/>
            <person name="Lee Y."/>
            <person name="Oh S."/>
            <person name="Lee J.H."/>
            <person name="Choi E."/>
            <person name="Choi E."/>
            <person name="Lee S.E."/>
            <person name="Jeon J."/>
            <person name="Kim H."/>
            <person name="Choi G."/>
            <person name="Song H."/>
            <person name="Lee J."/>
            <person name="Lee S.C."/>
            <person name="Kwon J.K."/>
            <person name="Lee H.Y."/>
            <person name="Koo N."/>
            <person name="Hong Y."/>
            <person name="Kim R.W."/>
            <person name="Kang W.H."/>
            <person name="Huh J.H."/>
            <person name="Kang B.C."/>
            <person name="Yang T.J."/>
            <person name="Lee Y.H."/>
            <person name="Bennetzen J.L."/>
            <person name="Choi D."/>
        </authorList>
    </citation>
    <scope>NUCLEOTIDE SEQUENCE [LARGE SCALE GENOMIC DNA]</scope>
    <source>
        <strain evidence="2">cv. PBC81</strain>
    </source>
</reference>